<feature type="chain" id="PRO_5045993990" evidence="2">
    <location>
        <begin position="23"/>
        <end position="226"/>
    </location>
</feature>
<dbReference type="RefSeq" id="WP_215920159.1">
    <property type="nucleotide sequence ID" value="NZ_JAHKNI010000008.1"/>
</dbReference>
<accession>A0ABS6B3R4</accession>
<name>A0ABS6B3R4_9NOCA</name>
<evidence type="ECO:0000313" key="4">
    <source>
        <dbReference type="Proteomes" id="UP000733379"/>
    </source>
</evidence>
<keyword evidence="4" id="KW-1185">Reference proteome</keyword>
<comment type="caution">
    <text evidence="3">The sequence shown here is derived from an EMBL/GenBank/DDBJ whole genome shotgun (WGS) entry which is preliminary data.</text>
</comment>
<evidence type="ECO:0000256" key="2">
    <source>
        <dbReference type="SAM" id="SignalP"/>
    </source>
</evidence>
<gene>
    <name evidence="3" type="ORF">KO481_24945</name>
</gene>
<keyword evidence="2" id="KW-0732">Signal</keyword>
<dbReference type="Proteomes" id="UP000733379">
    <property type="component" value="Unassembled WGS sequence"/>
</dbReference>
<evidence type="ECO:0000313" key="3">
    <source>
        <dbReference type="EMBL" id="MBU3064763.1"/>
    </source>
</evidence>
<dbReference type="Gene3D" id="1.20.90.10">
    <property type="entry name" value="Phospholipase A2 domain"/>
    <property type="match status" value="1"/>
</dbReference>
<feature type="signal peptide" evidence="2">
    <location>
        <begin position="1"/>
        <end position="22"/>
    </location>
</feature>
<keyword evidence="1" id="KW-0812">Transmembrane</keyword>
<protein>
    <submittedName>
        <fullName evidence="3">Uncharacterized protein</fullName>
    </submittedName>
</protein>
<keyword evidence="1" id="KW-0472">Membrane</keyword>
<sequence>MRQHLGAVVMAVLTATITLAFAPPMHASAAATDPRSENAVARAAVADLIGPHPWSVALPSDFAAGAGYQPIVERGLLVDPLGECSSPIQLPAEFKTACRAHDLGYDVLRYAERRHAPLGAWGRQAIDAVFQQRIHAACQVRSNTMSETGCEVMATIATTGVDLNSRRQNYATPEPEYMFGMRLSGKHIDAQLWHMGGPAALGVIAALVMATVLAVVWRRRVRRAVR</sequence>
<organism evidence="3 4">
    <name type="scientific">Nocardia albiluteola</name>
    <dbReference type="NCBI Taxonomy" id="2842303"/>
    <lineage>
        <taxon>Bacteria</taxon>
        <taxon>Bacillati</taxon>
        <taxon>Actinomycetota</taxon>
        <taxon>Actinomycetes</taxon>
        <taxon>Mycobacteriales</taxon>
        <taxon>Nocardiaceae</taxon>
        <taxon>Nocardia</taxon>
    </lineage>
</organism>
<proteinExistence type="predicted"/>
<feature type="transmembrane region" description="Helical" evidence="1">
    <location>
        <begin position="192"/>
        <end position="217"/>
    </location>
</feature>
<evidence type="ECO:0000256" key="1">
    <source>
        <dbReference type="SAM" id="Phobius"/>
    </source>
</evidence>
<dbReference type="EMBL" id="JAHKNI010000008">
    <property type="protein sequence ID" value="MBU3064763.1"/>
    <property type="molecule type" value="Genomic_DNA"/>
</dbReference>
<keyword evidence="1" id="KW-1133">Transmembrane helix</keyword>
<dbReference type="SUPFAM" id="SSF48619">
    <property type="entry name" value="Phospholipase A2, PLA2"/>
    <property type="match status" value="1"/>
</dbReference>
<reference evidence="3 4" key="1">
    <citation type="submission" date="2021-06" db="EMBL/GenBank/DDBJ databases">
        <title>Actinomycetes sequencing.</title>
        <authorList>
            <person name="Shan Q."/>
        </authorList>
    </citation>
    <scope>NUCLEOTIDE SEQUENCE [LARGE SCALE GENOMIC DNA]</scope>
    <source>
        <strain evidence="3 4">NEAU-G5</strain>
    </source>
</reference>
<dbReference type="InterPro" id="IPR036444">
    <property type="entry name" value="PLipase_A2_dom_sf"/>
</dbReference>